<evidence type="ECO:0000259" key="1">
    <source>
        <dbReference type="Pfam" id="PF22691"/>
    </source>
</evidence>
<evidence type="ECO:0000313" key="2">
    <source>
        <dbReference type="EMBL" id="MBK0400261.1"/>
    </source>
</evidence>
<dbReference type="Pfam" id="PF22691">
    <property type="entry name" value="Thiolase_C_1"/>
    <property type="match status" value="1"/>
</dbReference>
<proteinExistence type="predicted"/>
<dbReference type="InterPro" id="IPR016039">
    <property type="entry name" value="Thiolase-like"/>
</dbReference>
<evidence type="ECO:0000313" key="3">
    <source>
        <dbReference type="Proteomes" id="UP000655420"/>
    </source>
</evidence>
<dbReference type="EMBL" id="JAEHHL010000008">
    <property type="protein sequence ID" value="MBK0400261.1"/>
    <property type="molecule type" value="Genomic_DNA"/>
</dbReference>
<dbReference type="PANTHER" id="PTHR42870">
    <property type="entry name" value="ACETYL-COA C-ACETYLTRANSFERASE"/>
    <property type="match status" value="1"/>
</dbReference>
<name>A0A8J7SFP1_9RHOB</name>
<keyword evidence="3" id="KW-1185">Reference proteome</keyword>
<dbReference type="SUPFAM" id="SSF53901">
    <property type="entry name" value="Thiolase-like"/>
    <property type="match status" value="2"/>
</dbReference>
<dbReference type="PANTHER" id="PTHR42870:SF1">
    <property type="entry name" value="NON-SPECIFIC LIPID-TRANSFER PROTEIN-LIKE 2"/>
    <property type="match status" value="1"/>
</dbReference>
<dbReference type="PIRSF" id="PIRSF000429">
    <property type="entry name" value="Ac-CoA_Ac_transf"/>
    <property type="match status" value="1"/>
</dbReference>
<dbReference type="Proteomes" id="UP000655420">
    <property type="component" value="Unassembled WGS sequence"/>
</dbReference>
<dbReference type="GO" id="GO:0003988">
    <property type="term" value="F:acetyl-CoA C-acyltransferase activity"/>
    <property type="evidence" value="ECO:0007669"/>
    <property type="project" value="UniProtKB-ARBA"/>
</dbReference>
<dbReference type="PROSITE" id="PS51257">
    <property type="entry name" value="PROKAR_LIPOPROTEIN"/>
    <property type="match status" value="1"/>
</dbReference>
<reference evidence="2" key="1">
    <citation type="submission" date="2020-12" db="EMBL/GenBank/DDBJ databases">
        <title>Bacterial taxonomy.</title>
        <authorList>
            <person name="Pan X."/>
        </authorList>
    </citation>
    <scope>NUCLEOTIDE SEQUENCE</scope>
    <source>
        <strain evidence="2">M0105</strain>
    </source>
</reference>
<protein>
    <submittedName>
        <fullName evidence="2">Thiolase</fullName>
    </submittedName>
</protein>
<dbReference type="CDD" id="cd00829">
    <property type="entry name" value="SCP-x_thiolase"/>
    <property type="match status" value="1"/>
</dbReference>
<dbReference type="InterPro" id="IPR055140">
    <property type="entry name" value="Thiolase_C_2"/>
</dbReference>
<gene>
    <name evidence="2" type="ORF">H0I76_13765</name>
</gene>
<feature type="domain" description="Thiolase C-terminal" evidence="1">
    <location>
        <begin position="235"/>
        <end position="383"/>
    </location>
</feature>
<dbReference type="InterPro" id="IPR002155">
    <property type="entry name" value="Thiolase"/>
</dbReference>
<dbReference type="Gene3D" id="3.40.47.10">
    <property type="match status" value="1"/>
</dbReference>
<organism evidence="2 3">
    <name type="scientific">Thermohalobaculum xanthum</name>
    <dbReference type="NCBI Taxonomy" id="2753746"/>
    <lineage>
        <taxon>Bacteria</taxon>
        <taxon>Pseudomonadati</taxon>
        <taxon>Pseudomonadota</taxon>
        <taxon>Alphaproteobacteria</taxon>
        <taxon>Rhodobacterales</taxon>
        <taxon>Paracoccaceae</taxon>
        <taxon>Thermohalobaculum</taxon>
    </lineage>
</organism>
<comment type="caution">
    <text evidence="2">The sequence shown here is derived from an EMBL/GenBank/DDBJ whole genome shotgun (WGS) entry which is preliminary data.</text>
</comment>
<accession>A0A8J7SFP1</accession>
<dbReference type="AlphaFoldDB" id="A0A8J7SFP1"/>
<sequence length="388" mass="40131">MSLRGKAACVGLATAGCGEAPGRNAMELMAEAVVRALDDAQIPLAKVDGLFAATAFHSMAAMSLAEHLGIQPKFSDGSNIGGSSFMAHALMAAMALDAGLIEVAVIAYGSNQRTAGGFKSISEPMPFEAIYGPRNPITAYALATSRYCHEFGATREDLAEVAVSARAWANLNPEAFARGPLGVADVTGARMISDPLGKLDCCLVTDGAAAIVLTRPERAKDGPRTPVYLLGAAMEHHHRMISAMPSLTTTAAAASGPRAFAMAGCTPADMDTVQLYDAFTINTILFLEDLGFCAKGEGKDFVRRGRIAPGGALAVNTNGGGLSCVHPGMYGLFVTIEAIRQIRAAAGDDEGPREPGGWIPGARLSLAHGNGGVLSSQVTSIWGHGDTL</sequence>
<dbReference type="RefSeq" id="WP_200610828.1">
    <property type="nucleotide sequence ID" value="NZ_JAEHHL010000008.1"/>
</dbReference>
<dbReference type="NCBIfam" id="NF004811">
    <property type="entry name" value="PRK06158.1"/>
    <property type="match status" value="1"/>
</dbReference>